<dbReference type="Proteomes" id="UP000607653">
    <property type="component" value="Unassembled WGS sequence"/>
</dbReference>
<accession>A0A822YFM1</accession>
<reference evidence="2 3" key="1">
    <citation type="journal article" date="2020" name="Mol. Biol. Evol.">
        <title>Distinct Expression and Methylation Patterns for Genes with Different Fates following a Single Whole-Genome Duplication in Flowering Plants.</title>
        <authorList>
            <person name="Shi T."/>
            <person name="Rahmani R.S."/>
            <person name="Gugger P.F."/>
            <person name="Wang M."/>
            <person name="Li H."/>
            <person name="Zhang Y."/>
            <person name="Li Z."/>
            <person name="Wang Q."/>
            <person name="Van de Peer Y."/>
            <person name="Marchal K."/>
            <person name="Chen J."/>
        </authorList>
    </citation>
    <scope>NUCLEOTIDE SEQUENCE [LARGE SCALE GENOMIC DNA]</scope>
    <source>
        <tissue evidence="2">Leaf</tissue>
    </source>
</reference>
<keyword evidence="1" id="KW-0812">Transmembrane</keyword>
<organism evidence="2 3">
    <name type="scientific">Nelumbo nucifera</name>
    <name type="common">Sacred lotus</name>
    <dbReference type="NCBI Taxonomy" id="4432"/>
    <lineage>
        <taxon>Eukaryota</taxon>
        <taxon>Viridiplantae</taxon>
        <taxon>Streptophyta</taxon>
        <taxon>Embryophyta</taxon>
        <taxon>Tracheophyta</taxon>
        <taxon>Spermatophyta</taxon>
        <taxon>Magnoliopsida</taxon>
        <taxon>Proteales</taxon>
        <taxon>Nelumbonaceae</taxon>
        <taxon>Nelumbo</taxon>
    </lineage>
</organism>
<sequence>MSPVMAVTENTKWLRVAFAIVATAFSASATISVLLFRRKSRDLNRRIRELEASLKASLEKCAAERQGRTRAQQVCFLSSMKEMCFTIEGTVYLFLLSDWCVKNNSL</sequence>
<evidence type="ECO:0000256" key="1">
    <source>
        <dbReference type="SAM" id="Phobius"/>
    </source>
</evidence>
<feature type="transmembrane region" description="Helical" evidence="1">
    <location>
        <begin position="13"/>
        <end position="36"/>
    </location>
</feature>
<protein>
    <submittedName>
        <fullName evidence="2">Uncharacterized protein</fullName>
    </submittedName>
</protein>
<name>A0A822YFM1_NELNU</name>
<comment type="caution">
    <text evidence="2">The sequence shown here is derived from an EMBL/GenBank/DDBJ whole genome shotgun (WGS) entry which is preliminary data.</text>
</comment>
<evidence type="ECO:0000313" key="3">
    <source>
        <dbReference type="Proteomes" id="UP000607653"/>
    </source>
</evidence>
<keyword evidence="3" id="KW-1185">Reference proteome</keyword>
<dbReference type="AlphaFoldDB" id="A0A822YFM1"/>
<dbReference type="EMBL" id="DUZY01000002">
    <property type="protein sequence ID" value="DAD30271.1"/>
    <property type="molecule type" value="Genomic_DNA"/>
</dbReference>
<gene>
    <name evidence="2" type="ORF">HUJ06_031739</name>
</gene>
<keyword evidence="1" id="KW-1133">Transmembrane helix</keyword>
<evidence type="ECO:0000313" key="2">
    <source>
        <dbReference type="EMBL" id="DAD30271.1"/>
    </source>
</evidence>
<proteinExistence type="predicted"/>
<keyword evidence="1" id="KW-0472">Membrane</keyword>